<feature type="chain" id="PRO_5045483582" description="Tetratricopeptide repeat protein" evidence="2">
    <location>
        <begin position="20"/>
        <end position="687"/>
    </location>
</feature>
<gene>
    <name evidence="3" type="ORF">LZZ85_02910</name>
</gene>
<evidence type="ECO:0000313" key="3">
    <source>
        <dbReference type="EMBL" id="MCG2613207.1"/>
    </source>
</evidence>
<evidence type="ECO:0000256" key="2">
    <source>
        <dbReference type="SAM" id="SignalP"/>
    </source>
</evidence>
<protein>
    <recommendedName>
        <fullName evidence="5">Tetratricopeptide repeat protein</fullName>
    </recommendedName>
</protein>
<dbReference type="Pfam" id="PF13181">
    <property type="entry name" value="TPR_8"/>
    <property type="match status" value="1"/>
</dbReference>
<dbReference type="Proteomes" id="UP001165367">
    <property type="component" value="Unassembled WGS sequence"/>
</dbReference>
<dbReference type="SUPFAM" id="SSF48452">
    <property type="entry name" value="TPR-like"/>
    <property type="match status" value="1"/>
</dbReference>
<name>A0ABS9KLK4_9BACT</name>
<accession>A0ABS9KLK4</accession>
<evidence type="ECO:0000256" key="1">
    <source>
        <dbReference type="PROSITE-ProRule" id="PRU00339"/>
    </source>
</evidence>
<keyword evidence="4" id="KW-1185">Reference proteome</keyword>
<evidence type="ECO:0000313" key="4">
    <source>
        <dbReference type="Proteomes" id="UP001165367"/>
    </source>
</evidence>
<evidence type="ECO:0008006" key="5">
    <source>
        <dbReference type="Google" id="ProtNLM"/>
    </source>
</evidence>
<comment type="caution">
    <text evidence="3">The sequence shown here is derived from an EMBL/GenBank/DDBJ whole genome shotgun (WGS) entry which is preliminary data.</text>
</comment>
<keyword evidence="1" id="KW-0802">TPR repeat</keyword>
<feature type="signal peptide" evidence="2">
    <location>
        <begin position="1"/>
        <end position="19"/>
    </location>
</feature>
<keyword evidence="2" id="KW-0732">Signal</keyword>
<dbReference type="RefSeq" id="WP_237868436.1">
    <property type="nucleotide sequence ID" value="NZ_JAKLTR010000002.1"/>
</dbReference>
<proteinExistence type="predicted"/>
<organism evidence="3 4">
    <name type="scientific">Terrimonas ginsenosidimutans</name>
    <dbReference type="NCBI Taxonomy" id="2908004"/>
    <lineage>
        <taxon>Bacteria</taxon>
        <taxon>Pseudomonadati</taxon>
        <taxon>Bacteroidota</taxon>
        <taxon>Chitinophagia</taxon>
        <taxon>Chitinophagales</taxon>
        <taxon>Chitinophagaceae</taxon>
        <taxon>Terrimonas</taxon>
    </lineage>
</organism>
<dbReference type="Gene3D" id="1.25.40.10">
    <property type="entry name" value="Tetratricopeptide repeat domain"/>
    <property type="match status" value="1"/>
</dbReference>
<reference evidence="3" key="1">
    <citation type="submission" date="2022-01" db="EMBL/GenBank/DDBJ databases">
        <authorList>
            <person name="Jo J.-H."/>
            <person name="Im W.-T."/>
        </authorList>
    </citation>
    <scope>NUCLEOTIDE SEQUENCE</scope>
    <source>
        <strain evidence="3">NA20</strain>
    </source>
</reference>
<sequence length="687" mass="75292">MKQYLFLIVFLLFISLSWAQPKPKAQLPTNTGTNKQAEKLMEDAMRAQGMSKEQIAEMKKMMAEGQKAVKEMEAQGLMPPGGASEPILKIPAKKTALIRQIPKLNSVEQYNVYVKQLEADCKLRISKNVITEVDESFSIGAGDMASQANLAPMYLLKKQANAAIYAAAKAAVAFPANKNVQNNLGVTLHQTGYAHKAIPVLQYLQDQQSDPVFQVSLGHCFLSLGDTAKARAFFMGALSAAPNNVNALCGTALILNEAGKKTEAAVYVKKAMKNGYSQLADELAKQNKIQFKFAEIRQEIPEYFNTRMYKPTESVYDITEVRPVDAKRKQENERYGVIAEKARQVSEENDARLQKESIGKQAASYAGYIGALTGNGGPVAGKARMMFEAASRENVEFMAGRYREEMEKTKAANKAEHDALVEKMRNLPYATIDEDCKRKTEMVNQYLIKTSYARDQAIRNTLNQQYDYDNQKMYWLSFLVHNEQYRLAHIQAVENLVGRMRKYDDLQMLYPGPEGVIYGCQGAGKDKSKKPEEDSVATPDDTDCPLQFEIPIGVAKAKLSCSSFSIEGGEGLQGSFEKNFHTGEMTIFVGVGVGFWEKGGIAQIGGGAEGAAKAGVFVTVNGEGKVIDYGDKAEVGFEAAVGPLTTEAKLTGVLGMESGGKLGTNIAGSETVIWKTETLGVITNAQK</sequence>
<dbReference type="PROSITE" id="PS50005">
    <property type="entry name" value="TPR"/>
    <property type="match status" value="1"/>
</dbReference>
<feature type="repeat" description="TPR" evidence="1">
    <location>
        <begin position="211"/>
        <end position="244"/>
    </location>
</feature>
<dbReference type="InterPro" id="IPR019734">
    <property type="entry name" value="TPR_rpt"/>
</dbReference>
<dbReference type="EMBL" id="JAKLTR010000002">
    <property type="protein sequence ID" value="MCG2613207.1"/>
    <property type="molecule type" value="Genomic_DNA"/>
</dbReference>
<dbReference type="InterPro" id="IPR011990">
    <property type="entry name" value="TPR-like_helical_dom_sf"/>
</dbReference>